<comment type="caution">
    <text evidence="6">The sequence shown here is derived from an EMBL/GenBank/DDBJ whole genome shotgun (WGS) entry which is preliminary data.</text>
</comment>
<evidence type="ECO:0000313" key="6">
    <source>
        <dbReference type="EMBL" id="KAH7956042.1"/>
    </source>
</evidence>
<gene>
    <name evidence="6" type="ORF">HPB52_005778</name>
</gene>
<dbReference type="AlphaFoldDB" id="A0A9D4PVS3"/>
<dbReference type="InterPro" id="IPR036259">
    <property type="entry name" value="MFS_trans_sf"/>
</dbReference>
<keyword evidence="3 5" id="KW-1133">Transmembrane helix</keyword>
<reference evidence="6" key="2">
    <citation type="submission" date="2021-09" db="EMBL/GenBank/DDBJ databases">
        <authorList>
            <person name="Jia N."/>
            <person name="Wang J."/>
            <person name="Shi W."/>
            <person name="Du L."/>
            <person name="Sun Y."/>
            <person name="Zhan W."/>
            <person name="Jiang J."/>
            <person name="Wang Q."/>
            <person name="Zhang B."/>
            <person name="Ji P."/>
            <person name="Sakyi L.B."/>
            <person name="Cui X."/>
            <person name="Yuan T."/>
            <person name="Jiang B."/>
            <person name="Yang W."/>
            <person name="Lam T.T.-Y."/>
            <person name="Chang Q."/>
            <person name="Ding S."/>
            <person name="Wang X."/>
            <person name="Zhu J."/>
            <person name="Ruan X."/>
            <person name="Zhao L."/>
            <person name="Wei J."/>
            <person name="Que T."/>
            <person name="Du C."/>
            <person name="Cheng J."/>
            <person name="Dai P."/>
            <person name="Han X."/>
            <person name="Huang E."/>
            <person name="Gao Y."/>
            <person name="Liu J."/>
            <person name="Shao H."/>
            <person name="Ye R."/>
            <person name="Li L."/>
            <person name="Wei W."/>
            <person name="Wang X."/>
            <person name="Wang C."/>
            <person name="Huo Q."/>
            <person name="Li W."/>
            <person name="Guo W."/>
            <person name="Chen H."/>
            <person name="Chen S."/>
            <person name="Zhou L."/>
            <person name="Zhou L."/>
            <person name="Ni X."/>
            <person name="Tian J."/>
            <person name="Zhou Y."/>
            <person name="Sheng Y."/>
            <person name="Liu T."/>
            <person name="Pan Y."/>
            <person name="Xia L."/>
            <person name="Li J."/>
            <person name="Zhao F."/>
            <person name="Cao W."/>
        </authorList>
    </citation>
    <scope>NUCLEOTIDE SEQUENCE</scope>
    <source>
        <strain evidence="6">Rsan-2018</strain>
        <tissue evidence="6">Larvae</tissue>
    </source>
</reference>
<evidence type="ECO:0000256" key="4">
    <source>
        <dbReference type="ARBA" id="ARBA00023136"/>
    </source>
</evidence>
<dbReference type="Gene3D" id="1.20.1250.20">
    <property type="entry name" value="MFS general substrate transporter like domains"/>
    <property type="match status" value="1"/>
</dbReference>
<protein>
    <recommendedName>
        <fullName evidence="8">Organic cation/carnitine transporter</fullName>
    </recommendedName>
</protein>
<dbReference type="OrthoDB" id="2261376at2759"/>
<dbReference type="PANTHER" id="PTHR24064">
    <property type="entry name" value="SOLUTE CARRIER FAMILY 22 MEMBER"/>
    <property type="match status" value="1"/>
</dbReference>
<feature type="transmembrane region" description="Helical" evidence="5">
    <location>
        <begin position="162"/>
        <end position="184"/>
    </location>
</feature>
<dbReference type="PROSITE" id="PS00216">
    <property type="entry name" value="SUGAR_TRANSPORT_1"/>
    <property type="match status" value="1"/>
</dbReference>
<keyword evidence="2 5" id="KW-0812">Transmembrane</keyword>
<name>A0A9D4PVS3_RHISA</name>
<feature type="transmembrane region" description="Helical" evidence="5">
    <location>
        <begin position="366"/>
        <end position="384"/>
    </location>
</feature>
<dbReference type="OMA" id="CYTGEVF"/>
<dbReference type="GO" id="GO:0022857">
    <property type="term" value="F:transmembrane transporter activity"/>
    <property type="evidence" value="ECO:0007669"/>
    <property type="project" value="InterPro"/>
</dbReference>
<evidence type="ECO:0008006" key="8">
    <source>
        <dbReference type="Google" id="ProtNLM"/>
    </source>
</evidence>
<evidence type="ECO:0000313" key="7">
    <source>
        <dbReference type="Proteomes" id="UP000821837"/>
    </source>
</evidence>
<dbReference type="VEuPathDB" id="VectorBase:RSAN_046704"/>
<organism evidence="6 7">
    <name type="scientific">Rhipicephalus sanguineus</name>
    <name type="common">Brown dog tick</name>
    <name type="synonym">Ixodes sanguineus</name>
    <dbReference type="NCBI Taxonomy" id="34632"/>
    <lineage>
        <taxon>Eukaryota</taxon>
        <taxon>Metazoa</taxon>
        <taxon>Ecdysozoa</taxon>
        <taxon>Arthropoda</taxon>
        <taxon>Chelicerata</taxon>
        <taxon>Arachnida</taxon>
        <taxon>Acari</taxon>
        <taxon>Parasitiformes</taxon>
        <taxon>Ixodida</taxon>
        <taxon>Ixodoidea</taxon>
        <taxon>Ixodidae</taxon>
        <taxon>Rhipicephalinae</taxon>
        <taxon>Rhipicephalus</taxon>
        <taxon>Rhipicephalus</taxon>
    </lineage>
</organism>
<feature type="transmembrane region" description="Helical" evidence="5">
    <location>
        <begin position="246"/>
        <end position="263"/>
    </location>
</feature>
<accession>A0A9D4PVS3</accession>
<dbReference type="GO" id="GO:0016020">
    <property type="term" value="C:membrane"/>
    <property type="evidence" value="ECO:0007669"/>
    <property type="project" value="UniProtKB-SubCell"/>
</dbReference>
<dbReference type="EMBL" id="JABSTV010001250">
    <property type="protein sequence ID" value="KAH7956042.1"/>
    <property type="molecule type" value="Genomic_DNA"/>
</dbReference>
<dbReference type="SUPFAM" id="SSF103473">
    <property type="entry name" value="MFS general substrate transporter"/>
    <property type="match status" value="1"/>
</dbReference>
<dbReference type="Proteomes" id="UP000821837">
    <property type="component" value="Unassembled WGS sequence"/>
</dbReference>
<comment type="subcellular location">
    <subcellularLocation>
        <location evidence="1">Membrane</location>
        <topology evidence="1">Multi-pass membrane protein</topology>
    </subcellularLocation>
</comment>
<dbReference type="InterPro" id="IPR005829">
    <property type="entry name" value="Sugar_transporter_CS"/>
</dbReference>
<evidence type="ECO:0000256" key="5">
    <source>
        <dbReference type="SAM" id="Phobius"/>
    </source>
</evidence>
<evidence type="ECO:0000256" key="1">
    <source>
        <dbReference type="ARBA" id="ARBA00004141"/>
    </source>
</evidence>
<feature type="transmembrane region" description="Helical" evidence="5">
    <location>
        <begin position="128"/>
        <end position="150"/>
    </location>
</feature>
<keyword evidence="4 5" id="KW-0472">Membrane</keyword>
<dbReference type="Pfam" id="PF07690">
    <property type="entry name" value="MFS_1"/>
    <property type="match status" value="1"/>
</dbReference>
<evidence type="ECO:0000256" key="3">
    <source>
        <dbReference type="ARBA" id="ARBA00022989"/>
    </source>
</evidence>
<feature type="transmembrane region" description="Helical" evidence="5">
    <location>
        <begin position="216"/>
        <end position="234"/>
    </location>
</feature>
<feature type="transmembrane region" description="Helical" evidence="5">
    <location>
        <begin position="422"/>
        <end position="443"/>
    </location>
</feature>
<feature type="transmembrane region" description="Helical" evidence="5">
    <location>
        <begin position="190"/>
        <end position="209"/>
    </location>
</feature>
<feature type="transmembrane region" description="Helical" evidence="5">
    <location>
        <begin position="340"/>
        <end position="360"/>
    </location>
</feature>
<reference evidence="6" key="1">
    <citation type="journal article" date="2020" name="Cell">
        <title>Large-Scale Comparative Analyses of Tick Genomes Elucidate Their Genetic Diversity and Vector Capacities.</title>
        <authorList>
            <consortium name="Tick Genome and Microbiome Consortium (TIGMIC)"/>
            <person name="Jia N."/>
            <person name="Wang J."/>
            <person name="Shi W."/>
            <person name="Du L."/>
            <person name="Sun Y."/>
            <person name="Zhan W."/>
            <person name="Jiang J.F."/>
            <person name="Wang Q."/>
            <person name="Zhang B."/>
            <person name="Ji P."/>
            <person name="Bell-Sakyi L."/>
            <person name="Cui X.M."/>
            <person name="Yuan T.T."/>
            <person name="Jiang B.G."/>
            <person name="Yang W.F."/>
            <person name="Lam T.T."/>
            <person name="Chang Q.C."/>
            <person name="Ding S.J."/>
            <person name="Wang X.J."/>
            <person name="Zhu J.G."/>
            <person name="Ruan X.D."/>
            <person name="Zhao L."/>
            <person name="Wei J.T."/>
            <person name="Ye R.Z."/>
            <person name="Que T.C."/>
            <person name="Du C.H."/>
            <person name="Zhou Y.H."/>
            <person name="Cheng J.X."/>
            <person name="Dai P.F."/>
            <person name="Guo W.B."/>
            <person name="Han X.H."/>
            <person name="Huang E.J."/>
            <person name="Li L.F."/>
            <person name="Wei W."/>
            <person name="Gao Y.C."/>
            <person name="Liu J.Z."/>
            <person name="Shao H.Z."/>
            <person name="Wang X."/>
            <person name="Wang C.C."/>
            <person name="Yang T.C."/>
            <person name="Huo Q.B."/>
            <person name="Li W."/>
            <person name="Chen H.Y."/>
            <person name="Chen S.E."/>
            <person name="Zhou L.G."/>
            <person name="Ni X.B."/>
            <person name="Tian J.H."/>
            <person name="Sheng Y."/>
            <person name="Liu T."/>
            <person name="Pan Y.S."/>
            <person name="Xia L.Y."/>
            <person name="Li J."/>
            <person name="Zhao F."/>
            <person name="Cao W.C."/>
        </authorList>
    </citation>
    <scope>NUCLEOTIDE SEQUENCE</scope>
    <source>
        <strain evidence="6">Rsan-2018</strain>
    </source>
</reference>
<keyword evidence="7" id="KW-1185">Reference proteome</keyword>
<sequence>MGPLSALQDGVYDLLDHGPYQRRFLCCGILCVTVALMQELALRLIGQSVDHWCRPPGKYGNLSTDQWRNQSIPVEADGSFSACTMYDPPEQDEKFANRTVISCDMWSYASDHVGSIVSQFDLVCDRRFLYDFSTMLPVIGYALMSPVVGIASDRFGRRPVTLLLAITVLISSICCSVPTMYAFFVTMRVLTVSSAKGAYLLTFVLVYEVTGTEWRLLFTLLHYAVASTVVPPFVDAIALMRPSWSLSHGLLAVPTLAFALWCLHLQESPGWQVATWRLHQAEANVLVAASLNRGLGVAAVKSTVDKTFQRLRKMESILEQMASPVRSGGIFETALTRRSATAAFFTRFSMCAIYYGIMIAEPLGDHIVEVAHVVLTAAAYGLIVDYMSNYGIRKTLTATLIALSCSGLSEAVLTVAEYGAAVAVVHAVTKALVLCAIGVLMCYTGEVFPTPHRSAGVSMALFFGGIGALTGMCIAKYTGEETPLVFKAFVAAMALCSVAAMQW</sequence>
<dbReference type="InterPro" id="IPR011701">
    <property type="entry name" value="MFS"/>
</dbReference>
<feature type="transmembrane region" description="Helical" evidence="5">
    <location>
        <begin position="484"/>
        <end position="501"/>
    </location>
</feature>
<feature type="transmembrane region" description="Helical" evidence="5">
    <location>
        <begin position="455"/>
        <end position="478"/>
    </location>
</feature>
<proteinExistence type="predicted"/>
<evidence type="ECO:0000256" key="2">
    <source>
        <dbReference type="ARBA" id="ARBA00022692"/>
    </source>
</evidence>